<feature type="region of interest" description="Disordered" evidence="1">
    <location>
        <begin position="305"/>
        <end position="334"/>
    </location>
</feature>
<feature type="domain" description="RNase NYN" evidence="2">
    <location>
        <begin position="105"/>
        <end position="241"/>
    </location>
</feature>
<sequence>MFSPPCGQSHFERVISSSSSSSLSSSQITSTGNYHHQHNTKNALQKRKAPMKLFAHPNKNRMRSNKKAIDNSNKPYTPWALDLALIFNWTDIIDEELREEKKSLNIFLDGANIAWQRGALLRKKFKCRQFPLSAGIIEALNYEHWSNHKVIAYLPKEYVIGELPNLCDGGGLATVNTEHVKYLQNGIWVNEKLKALVDEGKIQLVERKEGGDDDLTIIAEAKAKDAWICSNDQFRDHKNDKSLPFSGGRSLREFSRLRRFECNFLIAPGLDEKMLHAMQSAKGWEPKVGWEFDAFYKEESEKKRRNIVSSSNSSSDDDSNNNSSAHGSGRNDNPGALNGVLPFYAMPHEVLPCYFEPVPTTAMIEAKKLFEKKKDWSPPFVKKE</sequence>
<evidence type="ECO:0000256" key="1">
    <source>
        <dbReference type="SAM" id="MobiDB-lite"/>
    </source>
</evidence>
<evidence type="ECO:0000259" key="2">
    <source>
        <dbReference type="Pfam" id="PF11977"/>
    </source>
</evidence>
<feature type="compositionally biased region" description="Low complexity" evidence="1">
    <location>
        <begin position="309"/>
        <end position="324"/>
    </location>
</feature>
<dbReference type="Proteomes" id="UP000198341">
    <property type="component" value="Chromosome 4"/>
</dbReference>
<dbReference type="InterPro" id="IPR021869">
    <property type="entry name" value="RNase_Zc3h12_NYN"/>
</dbReference>
<dbReference type="OrthoDB" id="496459at2759"/>
<gene>
    <name evidence="3" type="ORF">Bathy04g00110</name>
</gene>
<evidence type="ECO:0000313" key="3">
    <source>
        <dbReference type="EMBL" id="CCO16209.1"/>
    </source>
</evidence>
<keyword evidence="4" id="KW-1185">Reference proteome</keyword>
<evidence type="ECO:0000313" key="4">
    <source>
        <dbReference type="Proteomes" id="UP000198341"/>
    </source>
</evidence>
<feature type="compositionally biased region" description="Low complexity" evidence="1">
    <location>
        <begin position="17"/>
        <end position="26"/>
    </location>
</feature>
<feature type="region of interest" description="Disordered" evidence="1">
    <location>
        <begin position="17"/>
        <end position="47"/>
    </location>
</feature>
<feature type="compositionally biased region" description="Basic residues" evidence="1">
    <location>
        <begin position="35"/>
        <end position="47"/>
    </location>
</feature>
<dbReference type="RefSeq" id="XP_007513684.1">
    <property type="nucleotide sequence ID" value="XM_007513622.1"/>
</dbReference>
<reference evidence="3 4" key="1">
    <citation type="submission" date="2011-10" db="EMBL/GenBank/DDBJ databases">
        <authorList>
            <person name="Genoscope - CEA"/>
        </authorList>
    </citation>
    <scope>NUCLEOTIDE SEQUENCE [LARGE SCALE GENOMIC DNA]</scope>
    <source>
        <strain evidence="3 4">RCC 1105</strain>
    </source>
</reference>
<accession>K8EE00</accession>
<dbReference type="Pfam" id="PF11977">
    <property type="entry name" value="RNase_Zc3h12a"/>
    <property type="match status" value="1"/>
</dbReference>
<dbReference type="KEGG" id="bpg:Bathy04g00110"/>
<dbReference type="AlphaFoldDB" id="K8EE00"/>
<protein>
    <recommendedName>
        <fullName evidence="2">RNase NYN domain-containing protein</fullName>
    </recommendedName>
</protein>
<dbReference type="GeneID" id="19016037"/>
<dbReference type="Gene3D" id="3.40.50.11980">
    <property type="match status" value="1"/>
</dbReference>
<organism evidence="3 4">
    <name type="scientific">Bathycoccus prasinos</name>
    <dbReference type="NCBI Taxonomy" id="41875"/>
    <lineage>
        <taxon>Eukaryota</taxon>
        <taxon>Viridiplantae</taxon>
        <taxon>Chlorophyta</taxon>
        <taxon>Mamiellophyceae</taxon>
        <taxon>Mamiellales</taxon>
        <taxon>Bathycoccaceae</taxon>
        <taxon>Bathycoccus</taxon>
    </lineage>
</organism>
<dbReference type="EMBL" id="FO082275">
    <property type="protein sequence ID" value="CCO16209.1"/>
    <property type="molecule type" value="Genomic_DNA"/>
</dbReference>
<name>K8EE00_9CHLO</name>
<proteinExistence type="predicted"/>